<gene>
    <name evidence="4" type="ORF">SAMN05661053_0595</name>
</gene>
<feature type="compositionally biased region" description="Low complexity" evidence="1">
    <location>
        <begin position="109"/>
        <end position="135"/>
    </location>
</feature>
<dbReference type="PROSITE" id="PS51257">
    <property type="entry name" value="PROKAR_LIPOPROTEIN"/>
    <property type="match status" value="1"/>
</dbReference>
<dbReference type="Proteomes" id="UP000255423">
    <property type="component" value="Unassembled WGS sequence"/>
</dbReference>
<evidence type="ECO:0000256" key="2">
    <source>
        <dbReference type="SAM" id="SignalP"/>
    </source>
</evidence>
<feature type="region of interest" description="Disordered" evidence="1">
    <location>
        <begin position="24"/>
        <end position="135"/>
    </location>
</feature>
<feature type="signal peptide" evidence="2">
    <location>
        <begin position="1"/>
        <end position="22"/>
    </location>
</feature>
<feature type="compositionally biased region" description="Low complexity" evidence="1">
    <location>
        <begin position="74"/>
        <end position="101"/>
    </location>
</feature>
<dbReference type="NCBIfam" id="TIGR02145">
    <property type="entry name" value="Fib_succ_major"/>
    <property type="match status" value="1"/>
</dbReference>
<dbReference type="Pfam" id="PF09603">
    <property type="entry name" value="Fib_succ_major"/>
    <property type="match status" value="1"/>
</dbReference>
<evidence type="ECO:0000259" key="3">
    <source>
        <dbReference type="Pfam" id="PF09603"/>
    </source>
</evidence>
<dbReference type="RefSeq" id="WP_109572030.1">
    <property type="nucleotide sequence ID" value="NZ_UHJL01000001.1"/>
</dbReference>
<accession>A0A380RVC5</accession>
<sequence>MRNFKYSIIASIILSVALAACGGDSGTSANDDVEKSSSSSEKVSSSSVIPASSANRPSSSSKKGNAGTESGMTSSSSSKESSSSAKATSSSSSAKIVSSSSKRSEGDPSSSSQKTTSSSSVAPASSSSKKVSSSSEYVPYDHSTCLAWNWNIEKDVYKQFTDPRNGRSYYYYTAVSSKTGEKVTVMAENLNIGEMVLGENEQNDDTKIERYCYNNDTTNCDKYGGLYQWAEMMQLPSRCNTESCSDYIRRKHQGICPDGWRLFTWNDYEIIRDYNDQYGDGVKGLRSQCFQGKNTSGFSLIGAGLRNVDGEFEKIDGFAAWFRPEEYEEDKEIRAHHGLISALNENPVSKNHRELKANGFSVRCTKIE</sequence>
<organism evidence="4 5">
    <name type="scientific">Fibrobacter succinogenes</name>
    <name type="common">Bacteroides succinogenes</name>
    <dbReference type="NCBI Taxonomy" id="833"/>
    <lineage>
        <taxon>Bacteria</taxon>
        <taxon>Pseudomonadati</taxon>
        <taxon>Fibrobacterota</taxon>
        <taxon>Fibrobacteria</taxon>
        <taxon>Fibrobacterales</taxon>
        <taxon>Fibrobacteraceae</taxon>
        <taxon>Fibrobacter</taxon>
    </lineage>
</organism>
<name>A0A380RVC5_FIBSU</name>
<protein>
    <submittedName>
        <fullName evidence="4">Major paralogous domain-containing protein</fullName>
    </submittedName>
</protein>
<dbReference type="AlphaFoldDB" id="A0A380RVC5"/>
<dbReference type="InterPro" id="IPR011871">
    <property type="entry name" value="Fib_succ_major"/>
</dbReference>
<proteinExistence type="predicted"/>
<feature type="compositionally biased region" description="Low complexity" evidence="1">
    <location>
        <begin position="36"/>
        <end position="61"/>
    </location>
</feature>
<feature type="chain" id="PRO_5016715493" evidence="2">
    <location>
        <begin position="23"/>
        <end position="368"/>
    </location>
</feature>
<evidence type="ECO:0000313" key="5">
    <source>
        <dbReference type="Proteomes" id="UP000255423"/>
    </source>
</evidence>
<reference evidence="4 5" key="1">
    <citation type="submission" date="2017-08" db="EMBL/GenBank/DDBJ databases">
        <authorList>
            <person name="de Groot N.N."/>
        </authorList>
    </citation>
    <scope>NUCLEOTIDE SEQUENCE [LARGE SCALE GENOMIC DNA]</scope>
    <source>
        <strain evidence="4 5">HM2</strain>
    </source>
</reference>
<feature type="domain" description="Fibrobacter succinogenes major paralogous" evidence="3">
    <location>
        <begin position="186"/>
        <end position="366"/>
    </location>
</feature>
<evidence type="ECO:0000313" key="4">
    <source>
        <dbReference type="EMBL" id="SUQ19364.1"/>
    </source>
</evidence>
<dbReference type="EMBL" id="UHJL01000001">
    <property type="protein sequence ID" value="SUQ19364.1"/>
    <property type="molecule type" value="Genomic_DNA"/>
</dbReference>
<evidence type="ECO:0000256" key="1">
    <source>
        <dbReference type="SAM" id="MobiDB-lite"/>
    </source>
</evidence>
<keyword evidence="2" id="KW-0732">Signal</keyword>